<proteinExistence type="predicted"/>
<sequence>MAAVSSVQSRLDDFHSRVDRLDKAMQLQSTKNDTVLGLAETQTAGSAEVVRTPADYILHAAQQNVWRVSVNLPPFWTDPPEVWFAQVEVQLSLARIPQDRTHQNYVVTHLDARYANELRVILANPPTANLYEHLKNELIDRLSLSEDQKVRQLQPAELAERKPSQLLRHMRALVGNMEVPDSLLQALWLQGLPPHVHTILQDQLTLPLDQLAGVANRVIEVSLPQLSPTVQTVAATPNTTELERRIDDINRQLSSIQRRLDQHSPTHHSQSRGRNTVPSQQPGDDDRCYYHRRFGDRARQSRSPCSAGHKGNAKGSS</sequence>
<dbReference type="EMBL" id="CM023479">
    <property type="protein sequence ID" value="KAH7973676.1"/>
    <property type="molecule type" value="Genomic_DNA"/>
</dbReference>
<accession>A0ACB8DMS3</accession>
<keyword evidence="2" id="KW-1185">Reference proteome</keyword>
<protein>
    <submittedName>
        <fullName evidence="1">Uncharacterized protein</fullName>
    </submittedName>
</protein>
<evidence type="ECO:0000313" key="2">
    <source>
        <dbReference type="Proteomes" id="UP000821865"/>
    </source>
</evidence>
<reference evidence="1" key="1">
    <citation type="submission" date="2020-05" db="EMBL/GenBank/DDBJ databases">
        <title>Large-scale comparative analyses of tick genomes elucidate their genetic diversity and vector capacities.</title>
        <authorList>
            <person name="Jia N."/>
            <person name="Wang J."/>
            <person name="Shi W."/>
            <person name="Du L."/>
            <person name="Sun Y."/>
            <person name="Zhan W."/>
            <person name="Jiang J."/>
            <person name="Wang Q."/>
            <person name="Zhang B."/>
            <person name="Ji P."/>
            <person name="Sakyi L.B."/>
            <person name="Cui X."/>
            <person name="Yuan T."/>
            <person name="Jiang B."/>
            <person name="Yang W."/>
            <person name="Lam T.T.-Y."/>
            <person name="Chang Q."/>
            <person name="Ding S."/>
            <person name="Wang X."/>
            <person name="Zhu J."/>
            <person name="Ruan X."/>
            <person name="Zhao L."/>
            <person name="Wei J."/>
            <person name="Que T."/>
            <person name="Du C."/>
            <person name="Cheng J."/>
            <person name="Dai P."/>
            <person name="Han X."/>
            <person name="Huang E."/>
            <person name="Gao Y."/>
            <person name="Liu J."/>
            <person name="Shao H."/>
            <person name="Ye R."/>
            <person name="Li L."/>
            <person name="Wei W."/>
            <person name="Wang X."/>
            <person name="Wang C."/>
            <person name="Yang T."/>
            <person name="Huo Q."/>
            <person name="Li W."/>
            <person name="Guo W."/>
            <person name="Chen H."/>
            <person name="Zhou L."/>
            <person name="Ni X."/>
            <person name="Tian J."/>
            <person name="Zhou Y."/>
            <person name="Sheng Y."/>
            <person name="Liu T."/>
            <person name="Pan Y."/>
            <person name="Xia L."/>
            <person name="Li J."/>
            <person name="Zhao F."/>
            <person name="Cao W."/>
        </authorList>
    </citation>
    <scope>NUCLEOTIDE SEQUENCE</scope>
    <source>
        <strain evidence="1">Dsil-2018</strain>
    </source>
</reference>
<name>A0ACB8DMS3_DERSI</name>
<organism evidence="1 2">
    <name type="scientific">Dermacentor silvarum</name>
    <name type="common">Tick</name>
    <dbReference type="NCBI Taxonomy" id="543639"/>
    <lineage>
        <taxon>Eukaryota</taxon>
        <taxon>Metazoa</taxon>
        <taxon>Ecdysozoa</taxon>
        <taxon>Arthropoda</taxon>
        <taxon>Chelicerata</taxon>
        <taxon>Arachnida</taxon>
        <taxon>Acari</taxon>
        <taxon>Parasitiformes</taxon>
        <taxon>Ixodida</taxon>
        <taxon>Ixodoidea</taxon>
        <taxon>Ixodidae</taxon>
        <taxon>Rhipicephalinae</taxon>
        <taxon>Dermacentor</taxon>
    </lineage>
</organism>
<dbReference type="Proteomes" id="UP000821865">
    <property type="component" value="Chromosome 10"/>
</dbReference>
<comment type="caution">
    <text evidence="1">The sequence shown here is derived from an EMBL/GenBank/DDBJ whole genome shotgun (WGS) entry which is preliminary data.</text>
</comment>
<gene>
    <name evidence="1" type="ORF">HPB49_003818</name>
</gene>
<evidence type="ECO:0000313" key="1">
    <source>
        <dbReference type="EMBL" id="KAH7973676.1"/>
    </source>
</evidence>